<gene>
    <name evidence="2" type="ORF">GlitD10_0260</name>
</gene>
<dbReference type="RefSeq" id="WP_071453285.1">
    <property type="nucleotide sequence ID" value="NZ_CP017675.1"/>
</dbReference>
<dbReference type="AlphaFoldDB" id="A0A1J0A9I6"/>
<dbReference type="EMBL" id="CP017675">
    <property type="protein sequence ID" value="APB32561.1"/>
    <property type="molecule type" value="Genomic_DNA"/>
</dbReference>
<accession>A0A1J0A9I6</accession>
<evidence type="ECO:0000256" key="1">
    <source>
        <dbReference type="SAM" id="MobiDB-lite"/>
    </source>
</evidence>
<reference evidence="2 3" key="1">
    <citation type="submission" date="2016-10" db="EMBL/GenBank/DDBJ databases">
        <title>Description of Gloeomargarita lithophora gen. nov., sp. nov., a thylakoid-bearing basal-branching cyanobacterium with intracellular carbonates, and proposal for Gloeomargaritales ord. nov.</title>
        <authorList>
            <person name="Moreira D."/>
            <person name="Tavera R."/>
            <person name="Benzerara K."/>
            <person name="Skouri-Panet F."/>
            <person name="Couradeau E."/>
            <person name="Gerard E."/>
            <person name="Loussert C."/>
            <person name="Novelo E."/>
            <person name="Zivanovic Y."/>
            <person name="Lopez-Garcia P."/>
        </authorList>
    </citation>
    <scope>NUCLEOTIDE SEQUENCE [LARGE SCALE GENOMIC DNA]</scope>
    <source>
        <strain evidence="2 3">D10</strain>
    </source>
</reference>
<proteinExistence type="predicted"/>
<protein>
    <submittedName>
        <fullName evidence="2">Uncharacterized protein</fullName>
    </submittedName>
</protein>
<dbReference type="KEGG" id="glt:GlitD10_0260"/>
<sequence>MVMRTWGVGLSGLVLGMGCYAAPLVLAQGVQAPLGRYTAEMGSTTRTSRIADRDSGGKRATNNPATTGTVVNVNITCYTPRGELQNIAKAGQGNLAGVIGKYNCGTVSVGGVNYPVNLATSYKLGANYHINLLSAKPFAVSGAAGNQVQGAGVGMIHLVVPAAGGGGTGKLYRVTPVKVTAAGEVRALGAVNTATDLVNVVGGGLGS</sequence>
<dbReference type="PROSITE" id="PS51257">
    <property type="entry name" value="PROKAR_LIPOPROTEIN"/>
    <property type="match status" value="1"/>
</dbReference>
<dbReference type="Proteomes" id="UP000180235">
    <property type="component" value="Chromosome"/>
</dbReference>
<organism evidence="2 3">
    <name type="scientific">Gloeomargarita lithophora Alchichica-D10</name>
    <dbReference type="NCBI Taxonomy" id="1188229"/>
    <lineage>
        <taxon>Bacteria</taxon>
        <taxon>Bacillati</taxon>
        <taxon>Cyanobacteriota</taxon>
        <taxon>Cyanophyceae</taxon>
        <taxon>Gloeomargaritales</taxon>
        <taxon>Gloeomargaritaceae</taxon>
        <taxon>Gloeomargarita</taxon>
    </lineage>
</organism>
<name>A0A1J0A9I6_9CYAN</name>
<feature type="region of interest" description="Disordered" evidence="1">
    <location>
        <begin position="43"/>
        <end position="65"/>
    </location>
</feature>
<keyword evidence="3" id="KW-1185">Reference proteome</keyword>
<evidence type="ECO:0000313" key="3">
    <source>
        <dbReference type="Proteomes" id="UP000180235"/>
    </source>
</evidence>
<evidence type="ECO:0000313" key="2">
    <source>
        <dbReference type="EMBL" id="APB32561.1"/>
    </source>
</evidence>